<dbReference type="InterPro" id="IPR017853">
    <property type="entry name" value="GH"/>
</dbReference>
<dbReference type="OrthoDB" id="408320at2759"/>
<dbReference type="EMBL" id="ML978121">
    <property type="protein sequence ID" value="KAF2103737.1"/>
    <property type="molecule type" value="Genomic_DNA"/>
</dbReference>
<dbReference type="Pfam" id="PF00703">
    <property type="entry name" value="Glyco_hydro_2"/>
    <property type="match status" value="1"/>
</dbReference>
<evidence type="ECO:0000259" key="6">
    <source>
        <dbReference type="Pfam" id="PF02837"/>
    </source>
</evidence>
<evidence type="ECO:0000256" key="4">
    <source>
        <dbReference type="SAM" id="SignalP"/>
    </source>
</evidence>
<sequence>MHLFTILALVTEALTLNYPEQQAFIGGTTSYSVQTPPLDTDWTYEVGTDPWPQYPRPKLARSPWQSLNGIWTYANASGQGALSNPPFNQTLSQEVLVPFCLESGLSGIQGANTIYSWYRTTFTVPPKWTGDRVLLNFGAVDYEATVFINGRNATFHRGGYYAFSVDVTDYLNGRQNELIVFAFDPTDSDQHVISIGKQTLTPSHIFYRPCSGIWQSVWIESAPTNYISDLSINGDASGQGTNNSIATHSGTAGSPITFNVKSPKTWSPDSPNLYDVTIRMGQDTVSSYTGFRTVIREEVNGVQRISLNGDVIFPFGTLDQGYWPDGLYTAPTYEAMTFDIKMLKRIGYNMLRKHVKVEPALYYAAADELGILIMQDMPSLATTSLPNKVQQAEFQRQLEILVTQLRSYTSIFAWVIYNEGWGQITSYNPEFGLTDIIHELDPTRLVNSVSGWFDHGAGDFSDNHHYTNPQCGSPQHSINSGPFDPSRLGFQGEFGGTGHNVSAKHLWKVKEAIDTINQTYELYETLDAWNFRGHFLLSELLFQVQLYSCAGAVWTGTTDVEGEVNGMMTYDRRILRPHVQKWKADIQALYDASARRSDGPTPTAS</sequence>
<keyword evidence="3" id="KW-0326">Glycosidase</keyword>
<dbReference type="GO" id="GO:0004553">
    <property type="term" value="F:hydrolase activity, hydrolyzing O-glycosyl compounds"/>
    <property type="evidence" value="ECO:0007669"/>
    <property type="project" value="InterPro"/>
</dbReference>
<dbReference type="Gene3D" id="3.20.20.80">
    <property type="entry name" value="Glycosidases"/>
    <property type="match status" value="1"/>
</dbReference>
<keyword evidence="2" id="KW-0378">Hydrolase</keyword>
<dbReference type="Gene3D" id="2.60.40.10">
    <property type="entry name" value="Immunoglobulins"/>
    <property type="match status" value="1"/>
</dbReference>
<feature type="signal peptide" evidence="4">
    <location>
        <begin position="1"/>
        <end position="15"/>
    </location>
</feature>
<accession>A0A9P4MDS1</accession>
<protein>
    <submittedName>
        <fullName evidence="7">Beta-galactosidase</fullName>
    </submittedName>
</protein>
<dbReference type="GO" id="GO:0005975">
    <property type="term" value="P:carbohydrate metabolic process"/>
    <property type="evidence" value="ECO:0007669"/>
    <property type="project" value="InterPro"/>
</dbReference>
<dbReference type="InterPro" id="IPR036156">
    <property type="entry name" value="Beta-gal/glucu_dom_sf"/>
</dbReference>
<feature type="chain" id="PRO_5040373925" evidence="4">
    <location>
        <begin position="16"/>
        <end position="605"/>
    </location>
</feature>
<dbReference type="InterPro" id="IPR006102">
    <property type="entry name" value="Ig-like_GH2"/>
</dbReference>
<feature type="domain" description="Glycoside hydrolase family 2 immunoglobulin-like beta-sandwich" evidence="5">
    <location>
        <begin position="245"/>
        <end position="292"/>
    </location>
</feature>
<dbReference type="Gene3D" id="2.60.120.260">
    <property type="entry name" value="Galactose-binding domain-like"/>
    <property type="match status" value="1"/>
</dbReference>
<comment type="similarity">
    <text evidence="1">Belongs to the glycosyl hydrolase 2 family.</text>
</comment>
<evidence type="ECO:0000256" key="1">
    <source>
        <dbReference type="ARBA" id="ARBA00007401"/>
    </source>
</evidence>
<dbReference type="PANTHER" id="PTHR42732">
    <property type="entry name" value="BETA-GALACTOSIDASE"/>
    <property type="match status" value="1"/>
</dbReference>
<dbReference type="SUPFAM" id="SSF49303">
    <property type="entry name" value="beta-Galactosidase/glucuronidase domain"/>
    <property type="match status" value="1"/>
</dbReference>
<dbReference type="SUPFAM" id="SSF51445">
    <property type="entry name" value="(Trans)glycosidases"/>
    <property type="match status" value="1"/>
</dbReference>
<comment type="caution">
    <text evidence="7">The sequence shown here is derived from an EMBL/GenBank/DDBJ whole genome shotgun (WGS) entry which is preliminary data.</text>
</comment>
<dbReference type="InterPro" id="IPR013783">
    <property type="entry name" value="Ig-like_fold"/>
</dbReference>
<dbReference type="Proteomes" id="UP000799772">
    <property type="component" value="Unassembled WGS sequence"/>
</dbReference>
<evidence type="ECO:0000313" key="8">
    <source>
        <dbReference type="Proteomes" id="UP000799772"/>
    </source>
</evidence>
<gene>
    <name evidence="7" type="ORF">NA57DRAFT_62610</name>
</gene>
<organism evidence="7 8">
    <name type="scientific">Rhizodiscina lignyota</name>
    <dbReference type="NCBI Taxonomy" id="1504668"/>
    <lineage>
        <taxon>Eukaryota</taxon>
        <taxon>Fungi</taxon>
        <taxon>Dikarya</taxon>
        <taxon>Ascomycota</taxon>
        <taxon>Pezizomycotina</taxon>
        <taxon>Dothideomycetes</taxon>
        <taxon>Pleosporomycetidae</taxon>
        <taxon>Aulographales</taxon>
        <taxon>Rhizodiscinaceae</taxon>
        <taxon>Rhizodiscina</taxon>
    </lineage>
</organism>
<evidence type="ECO:0000259" key="5">
    <source>
        <dbReference type="Pfam" id="PF00703"/>
    </source>
</evidence>
<keyword evidence="4" id="KW-0732">Signal</keyword>
<dbReference type="InterPro" id="IPR051913">
    <property type="entry name" value="GH2_Domain-Containing"/>
</dbReference>
<dbReference type="Pfam" id="PF02837">
    <property type="entry name" value="Glyco_hydro_2_N"/>
    <property type="match status" value="1"/>
</dbReference>
<feature type="domain" description="Glycosyl hydrolases family 2 sugar binding" evidence="6">
    <location>
        <begin position="116"/>
        <end position="188"/>
    </location>
</feature>
<dbReference type="SUPFAM" id="SSF49785">
    <property type="entry name" value="Galactose-binding domain-like"/>
    <property type="match status" value="1"/>
</dbReference>
<evidence type="ECO:0000256" key="3">
    <source>
        <dbReference type="ARBA" id="ARBA00023295"/>
    </source>
</evidence>
<keyword evidence="8" id="KW-1185">Reference proteome</keyword>
<dbReference type="InterPro" id="IPR008979">
    <property type="entry name" value="Galactose-bd-like_sf"/>
</dbReference>
<dbReference type="PANTHER" id="PTHR42732:SF2">
    <property type="entry name" value="BETA-MANNOSIDASE"/>
    <property type="match status" value="1"/>
</dbReference>
<dbReference type="AlphaFoldDB" id="A0A9P4MDS1"/>
<reference evidence="7" key="1">
    <citation type="journal article" date="2020" name="Stud. Mycol.">
        <title>101 Dothideomycetes genomes: a test case for predicting lifestyles and emergence of pathogens.</title>
        <authorList>
            <person name="Haridas S."/>
            <person name="Albert R."/>
            <person name="Binder M."/>
            <person name="Bloem J."/>
            <person name="Labutti K."/>
            <person name="Salamov A."/>
            <person name="Andreopoulos B."/>
            <person name="Baker S."/>
            <person name="Barry K."/>
            <person name="Bills G."/>
            <person name="Bluhm B."/>
            <person name="Cannon C."/>
            <person name="Castanera R."/>
            <person name="Culley D."/>
            <person name="Daum C."/>
            <person name="Ezra D."/>
            <person name="Gonzalez J."/>
            <person name="Henrissat B."/>
            <person name="Kuo A."/>
            <person name="Liang C."/>
            <person name="Lipzen A."/>
            <person name="Lutzoni F."/>
            <person name="Magnuson J."/>
            <person name="Mondo S."/>
            <person name="Nolan M."/>
            <person name="Ohm R."/>
            <person name="Pangilinan J."/>
            <person name="Park H.-J."/>
            <person name="Ramirez L."/>
            <person name="Alfaro M."/>
            <person name="Sun H."/>
            <person name="Tritt A."/>
            <person name="Yoshinaga Y."/>
            <person name="Zwiers L.-H."/>
            <person name="Turgeon B."/>
            <person name="Goodwin S."/>
            <person name="Spatafora J."/>
            <person name="Crous P."/>
            <person name="Grigoriev I."/>
        </authorList>
    </citation>
    <scope>NUCLEOTIDE SEQUENCE</scope>
    <source>
        <strain evidence="7">CBS 133067</strain>
    </source>
</reference>
<name>A0A9P4MDS1_9PEZI</name>
<evidence type="ECO:0000256" key="2">
    <source>
        <dbReference type="ARBA" id="ARBA00022801"/>
    </source>
</evidence>
<dbReference type="InterPro" id="IPR006104">
    <property type="entry name" value="Glyco_hydro_2_N"/>
</dbReference>
<proteinExistence type="inferred from homology"/>
<evidence type="ECO:0000313" key="7">
    <source>
        <dbReference type="EMBL" id="KAF2103737.1"/>
    </source>
</evidence>